<dbReference type="Gene3D" id="3.30.1560.10">
    <property type="entry name" value="Mago nashi"/>
    <property type="match status" value="1"/>
</dbReference>
<evidence type="ECO:0000256" key="1">
    <source>
        <dbReference type="ARBA" id="ARBA00004123"/>
    </source>
</evidence>
<gene>
    <name evidence="4" type="ORF">RhiirA4_323256</name>
</gene>
<accession>A0A2I1GS72</accession>
<dbReference type="Proteomes" id="UP000234323">
    <property type="component" value="Unassembled WGS sequence"/>
</dbReference>
<evidence type="ECO:0000313" key="5">
    <source>
        <dbReference type="Proteomes" id="UP000234323"/>
    </source>
</evidence>
<feature type="non-terminal residue" evidence="4">
    <location>
        <position position="1"/>
    </location>
</feature>
<comment type="subcellular location">
    <subcellularLocation>
        <location evidence="1">Nucleus</location>
    </subcellularLocation>
</comment>
<dbReference type="GO" id="GO:0008380">
    <property type="term" value="P:RNA splicing"/>
    <property type="evidence" value="ECO:0007669"/>
    <property type="project" value="InterPro"/>
</dbReference>
<dbReference type="InterPro" id="IPR004023">
    <property type="entry name" value="Mago_nashi"/>
</dbReference>
<dbReference type="GO" id="GO:0035145">
    <property type="term" value="C:exon-exon junction complex"/>
    <property type="evidence" value="ECO:0007669"/>
    <property type="project" value="InterPro"/>
</dbReference>
<dbReference type="PANTHER" id="PTHR12638:SF0">
    <property type="entry name" value="MAGO HOMOLOG, EXON JUNCTION COMPLEX SUBUNIT-RELATED"/>
    <property type="match status" value="1"/>
</dbReference>
<dbReference type="AlphaFoldDB" id="A0A2I1GS72"/>
<sequence length="67" mass="8124">KKNDQKWSKKNVVKQQELEIRLDNKNILFKTAKIEFLVDIQESNDLKELYVFYYLNKNCKIDFKILG</sequence>
<comment type="caution">
    <text evidence="4">The sequence shown here is derived from an EMBL/GenBank/DDBJ whole genome shotgun (WGS) entry which is preliminary data.</text>
</comment>
<reference evidence="4 5" key="1">
    <citation type="submission" date="2015-10" db="EMBL/GenBank/DDBJ databases">
        <title>Genome analyses suggest a sexual origin of heterokaryosis in a supposedly ancient asexual fungus.</title>
        <authorList>
            <person name="Ropars J."/>
            <person name="Sedzielewska K."/>
            <person name="Noel J."/>
            <person name="Charron P."/>
            <person name="Farinelli L."/>
            <person name="Marton T."/>
            <person name="Kruger M."/>
            <person name="Pelin A."/>
            <person name="Brachmann A."/>
            <person name="Corradi N."/>
        </authorList>
    </citation>
    <scope>NUCLEOTIDE SEQUENCE [LARGE SCALE GENOMIC DNA]</scope>
    <source>
        <strain evidence="4 5">A4</strain>
    </source>
</reference>
<protein>
    <submittedName>
        <fullName evidence="4">Mago nashi protein</fullName>
    </submittedName>
</protein>
<dbReference type="EMBL" id="LLXI01000750">
    <property type="protein sequence ID" value="PKY49493.1"/>
    <property type="molecule type" value="Genomic_DNA"/>
</dbReference>
<evidence type="ECO:0000313" key="4">
    <source>
        <dbReference type="EMBL" id="PKY49493.1"/>
    </source>
</evidence>
<comment type="similarity">
    <text evidence="2">Belongs to the mago nashi family.</text>
</comment>
<keyword evidence="3" id="KW-0539">Nucleus</keyword>
<name>A0A2I1GS72_9GLOM</name>
<keyword evidence="5" id="KW-1185">Reference proteome</keyword>
<dbReference type="InterPro" id="IPR036605">
    <property type="entry name" value="Mago_nashi_sf"/>
</dbReference>
<dbReference type="PANTHER" id="PTHR12638">
    <property type="entry name" value="PROTEIN MAGO NASHI HOMOLOG"/>
    <property type="match status" value="1"/>
</dbReference>
<evidence type="ECO:0000256" key="2">
    <source>
        <dbReference type="ARBA" id="ARBA00009270"/>
    </source>
</evidence>
<proteinExistence type="inferred from homology"/>
<dbReference type="Pfam" id="PF02792">
    <property type="entry name" value="Mago_nashi"/>
    <property type="match status" value="1"/>
</dbReference>
<organism evidence="4 5">
    <name type="scientific">Rhizophagus irregularis</name>
    <dbReference type="NCBI Taxonomy" id="588596"/>
    <lineage>
        <taxon>Eukaryota</taxon>
        <taxon>Fungi</taxon>
        <taxon>Fungi incertae sedis</taxon>
        <taxon>Mucoromycota</taxon>
        <taxon>Glomeromycotina</taxon>
        <taxon>Glomeromycetes</taxon>
        <taxon>Glomerales</taxon>
        <taxon>Glomeraceae</taxon>
        <taxon>Rhizophagus</taxon>
    </lineage>
</organism>
<evidence type="ECO:0000256" key="3">
    <source>
        <dbReference type="ARBA" id="ARBA00023242"/>
    </source>
</evidence>
<dbReference type="SUPFAM" id="SSF89817">
    <property type="entry name" value="Mago nashi protein"/>
    <property type="match status" value="1"/>
</dbReference>